<dbReference type="Proteomes" id="UP000177167">
    <property type="component" value="Unassembled WGS sequence"/>
</dbReference>
<evidence type="ECO:0000313" key="2">
    <source>
        <dbReference type="Proteomes" id="UP000177167"/>
    </source>
</evidence>
<proteinExistence type="predicted"/>
<comment type="caution">
    <text evidence="1">The sequence shown here is derived from an EMBL/GenBank/DDBJ whole genome shotgun (WGS) entry which is preliminary data.</text>
</comment>
<organism evidence="1 2">
    <name type="scientific">Candidatus Yanofskybacteria bacterium RIFCSPHIGHO2_02_FULL_41_11</name>
    <dbReference type="NCBI Taxonomy" id="1802675"/>
    <lineage>
        <taxon>Bacteria</taxon>
        <taxon>Candidatus Yanofskyibacteriota</taxon>
    </lineage>
</organism>
<protein>
    <submittedName>
        <fullName evidence="1">Uncharacterized protein</fullName>
    </submittedName>
</protein>
<accession>A0A1F8FBY2</accession>
<dbReference type="EMBL" id="MGJP01000027">
    <property type="protein sequence ID" value="OGN09766.1"/>
    <property type="molecule type" value="Genomic_DNA"/>
</dbReference>
<name>A0A1F8FBY2_9BACT</name>
<gene>
    <name evidence="1" type="ORF">A3J46_06660</name>
</gene>
<sequence length="66" mass="7941">MKIGDCCGDNLAIKRLITKDKSLLKIFFIKYHTDYQELILKFIRRLINIFQEIIHIFLTLFCSFRS</sequence>
<dbReference type="AlphaFoldDB" id="A0A1F8FBY2"/>
<evidence type="ECO:0000313" key="1">
    <source>
        <dbReference type="EMBL" id="OGN09766.1"/>
    </source>
</evidence>
<reference evidence="1 2" key="1">
    <citation type="journal article" date="2016" name="Nat. Commun.">
        <title>Thousands of microbial genomes shed light on interconnected biogeochemical processes in an aquifer system.</title>
        <authorList>
            <person name="Anantharaman K."/>
            <person name="Brown C.T."/>
            <person name="Hug L.A."/>
            <person name="Sharon I."/>
            <person name="Castelle C.J."/>
            <person name="Probst A.J."/>
            <person name="Thomas B.C."/>
            <person name="Singh A."/>
            <person name="Wilkins M.J."/>
            <person name="Karaoz U."/>
            <person name="Brodie E.L."/>
            <person name="Williams K.H."/>
            <person name="Hubbard S.S."/>
            <person name="Banfield J.F."/>
        </authorList>
    </citation>
    <scope>NUCLEOTIDE SEQUENCE [LARGE SCALE GENOMIC DNA]</scope>
</reference>